<accession>A0ABQ5N5T6</accession>
<keyword evidence="1" id="KW-0812">Transmembrane</keyword>
<dbReference type="RefSeq" id="WP_264849848.1">
    <property type="nucleotide sequence ID" value="NZ_BRXR01000001.1"/>
</dbReference>
<proteinExistence type="predicted"/>
<sequence>MDEKQTKLGLKTCTATIGVAYIYLLISTFYKFFTTNDIENCALEIGLLVLIPFTIIFVWMRDEKIPFHKISDGELAVTSKKERIKNYLINSIGFSFGLICISFIIAIIGNMPLDFLFEVTGVNNLADVVLNCFIEFGLLIIISFLLNYGYGEYKIRSNNG</sequence>
<dbReference type="Proteomes" id="UP001208567">
    <property type="component" value="Unassembled WGS sequence"/>
</dbReference>
<dbReference type="EMBL" id="BRXR01000001">
    <property type="protein sequence ID" value="GLC30581.1"/>
    <property type="molecule type" value="Genomic_DNA"/>
</dbReference>
<gene>
    <name evidence="2" type="ORF">bsdE14_19910</name>
</gene>
<feature type="transmembrane region" description="Helical" evidence="1">
    <location>
        <begin position="128"/>
        <end position="150"/>
    </location>
</feature>
<evidence type="ECO:0008006" key="4">
    <source>
        <dbReference type="Google" id="ProtNLM"/>
    </source>
</evidence>
<protein>
    <recommendedName>
        <fullName evidence="4">DUF3278 domain-containing protein</fullName>
    </recommendedName>
</protein>
<comment type="caution">
    <text evidence="2">The sequence shown here is derived from an EMBL/GenBank/DDBJ whole genome shotgun (WGS) entry which is preliminary data.</text>
</comment>
<evidence type="ECO:0000313" key="2">
    <source>
        <dbReference type="EMBL" id="GLC30581.1"/>
    </source>
</evidence>
<evidence type="ECO:0000256" key="1">
    <source>
        <dbReference type="SAM" id="Phobius"/>
    </source>
</evidence>
<reference evidence="2 3" key="1">
    <citation type="journal article" date="2024" name="Int. J. Syst. Evol. Microbiol.">
        <title>Clostridium omnivorum sp. nov., isolated from anoxic soil under the treatment of reductive soil disinfestation.</title>
        <authorList>
            <person name="Ueki A."/>
            <person name="Tonouchi A."/>
            <person name="Kaku N."/>
            <person name="Honma S."/>
            <person name="Ueki K."/>
        </authorList>
    </citation>
    <scope>NUCLEOTIDE SEQUENCE [LARGE SCALE GENOMIC DNA]</scope>
    <source>
        <strain evidence="2 3">E14</strain>
    </source>
</reference>
<feature type="transmembrane region" description="Helical" evidence="1">
    <location>
        <begin position="87"/>
        <end position="108"/>
    </location>
</feature>
<keyword evidence="1" id="KW-0472">Membrane</keyword>
<feature type="transmembrane region" description="Helical" evidence="1">
    <location>
        <begin position="42"/>
        <end position="60"/>
    </location>
</feature>
<keyword evidence="3" id="KW-1185">Reference proteome</keyword>
<keyword evidence="1" id="KW-1133">Transmembrane helix</keyword>
<feature type="transmembrane region" description="Helical" evidence="1">
    <location>
        <begin position="12"/>
        <end position="30"/>
    </location>
</feature>
<evidence type="ECO:0000313" key="3">
    <source>
        <dbReference type="Proteomes" id="UP001208567"/>
    </source>
</evidence>
<name>A0ABQ5N5T6_9CLOT</name>
<organism evidence="2 3">
    <name type="scientific">Clostridium omnivorum</name>
    <dbReference type="NCBI Taxonomy" id="1604902"/>
    <lineage>
        <taxon>Bacteria</taxon>
        <taxon>Bacillati</taxon>
        <taxon>Bacillota</taxon>
        <taxon>Clostridia</taxon>
        <taxon>Eubacteriales</taxon>
        <taxon>Clostridiaceae</taxon>
        <taxon>Clostridium</taxon>
    </lineage>
</organism>